<reference evidence="3" key="2">
    <citation type="submission" date="2019-04" db="EMBL/GenBank/DDBJ databases">
        <authorList>
            <person name="Howe K."/>
            <person name="Paulini M."/>
            <person name="Williams G."/>
        </authorList>
    </citation>
    <scope>NUCLEOTIDE SEQUENCE [LARGE SCALE GENOMIC DNA]</scope>
    <source>
        <strain evidence="3">FR3</strain>
    </source>
</reference>
<keyword evidence="2" id="KW-1133">Transmembrane helix</keyword>
<dbReference type="AlphaFoldDB" id="A0A4E9FQH5"/>
<dbReference type="SUPFAM" id="SSF82895">
    <property type="entry name" value="TSP-1 type 1 repeat"/>
    <property type="match status" value="2"/>
</dbReference>
<evidence type="ECO:0000313" key="3">
    <source>
        <dbReference type="EMBL" id="VIO98752.1"/>
    </source>
</evidence>
<dbReference type="PANTHER" id="PTHR11311:SF15">
    <property type="entry name" value="SPONDIN-2"/>
    <property type="match status" value="1"/>
</dbReference>
<gene>
    <name evidence="3" type="primary">Bm10563</name>
    <name evidence="3" type="ORF">BM_BM10563</name>
</gene>
<dbReference type="SMART" id="SM00209">
    <property type="entry name" value="TSP1"/>
    <property type="match status" value="2"/>
</dbReference>
<dbReference type="CTD" id="6106219"/>
<dbReference type="Proteomes" id="UP000006672">
    <property type="component" value="Unassembled WGS sequence"/>
</dbReference>
<evidence type="ECO:0000256" key="1">
    <source>
        <dbReference type="SAM" id="MobiDB-lite"/>
    </source>
</evidence>
<dbReference type="PANTHER" id="PTHR11311">
    <property type="entry name" value="SPONDIN"/>
    <property type="match status" value="1"/>
</dbReference>
<sequence length="503" mass="57304">MQSNANTTPADSGEPKTQDDNEEKLYTKAIMRAYARRSALLEPTAIHPPGLILNDDTLQEGPEMQEGELTDGLSDLTDEENYRHSHTKSLSKKLFMKLLNDPRVWSLTALNLIVAVTCFAILIITAVFLIKIVDVNKTIAKISNREQPCLYQWSEWSLCSETCSSSSRLPSRSRHVLNKTIIQARGRFPACPSNLETMTEYMPCNVYRCPVNLSSFTTWTQCFYKDPNIREAGGCYRMRDLPTTNQLIYMDTDNLVKDESELFDTKIIHGYAQKSALSNEKAILPHQEETEQKTLDDEPEMKEGCLTQELSDVTEIEEDIASSSLSFSYTLYKRIMRDPRVRMLTAVNFMVILLCLCLFITITVFLIKTLIVNNKIAKISENELPCMYQWSEWSACSETCMSTSEMPSRSRHVHKKSIIRSRGKFPPCPENLATMVERMPCNIYRCPINLSSITGWTQCFYKNPSKGAADGCYRIRDIPTVNQLIYIDTTNVTEDCKCPSIVF</sequence>
<feature type="transmembrane region" description="Helical" evidence="2">
    <location>
        <begin position="104"/>
        <end position="130"/>
    </location>
</feature>
<dbReference type="EMBL" id="CAAKNF010000195">
    <property type="protein sequence ID" value="VIO98752.1"/>
    <property type="molecule type" value="Genomic_DNA"/>
</dbReference>
<evidence type="ECO:0000313" key="4">
    <source>
        <dbReference type="Proteomes" id="UP000006672"/>
    </source>
</evidence>
<dbReference type="GeneID" id="6106219"/>
<dbReference type="KEGG" id="bmy:BM_BM10563"/>
<protein>
    <submittedName>
        <fullName evidence="5">Bm10563</fullName>
    </submittedName>
</protein>
<dbReference type="Gene3D" id="2.20.100.10">
    <property type="entry name" value="Thrombospondin type-1 (TSP1) repeat"/>
    <property type="match status" value="2"/>
</dbReference>
<keyword evidence="2" id="KW-0472">Membrane</keyword>
<dbReference type="RefSeq" id="XP_042937979.1">
    <property type="nucleotide sequence ID" value="XM_043082045.1"/>
</dbReference>
<dbReference type="PROSITE" id="PS50092">
    <property type="entry name" value="TSP1"/>
    <property type="match status" value="2"/>
</dbReference>
<feature type="region of interest" description="Disordered" evidence="1">
    <location>
        <begin position="1"/>
        <end position="23"/>
    </location>
</feature>
<dbReference type="WBParaSite" id="Bm10563.1">
    <property type="protein sequence ID" value="Bm10563.1"/>
    <property type="gene ID" value="WBGene00230824"/>
</dbReference>
<accession>A0A4E9FQH5</accession>
<keyword evidence="4" id="KW-1185">Reference proteome</keyword>
<reference evidence="5" key="3">
    <citation type="submission" date="2022-04" db="UniProtKB">
        <authorList>
            <consortium name="WormBaseParasite"/>
        </authorList>
    </citation>
    <scope>IDENTIFICATION</scope>
</reference>
<accession>A0A8L7SLF5</accession>
<proteinExistence type="predicted"/>
<name>A0A4E9FQH5_BRUMA</name>
<feature type="compositionally biased region" description="Basic and acidic residues" evidence="1">
    <location>
        <begin position="13"/>
        <end position="23"/>
    </location>
</feature>
<feature type="transmembrane region" description="Helical" evidence="2">
    <location>
        <begin position="343"/>
        <end position="367"/>
    </location>
</feature>
<reference evidence="4" key="1">
    <citation type="journal article" date="2007" name="Science">
        <title>Draft genome of the filarial nematode parasite Brugia malayi.</title>
        <authorList>
            <person name="Ghedin E."/>
            <person name="Wang S."/>
            <person name="Spiro D."/>
            <person name="Caler E."/>
            <person name="Zhao Q."/>
            <person name="Crabtree J."/>
            <person name="Allen J.E."/>
            <person name="Delcher A.L."/>
            <person name="Guiliano D.B."/>
            <person name="Miranda-Saavedra D."/>
            <person name="Angiuoli S.V."/>
            <person name="Creasy T."/>
            <person name="Amedeo P."/>
            <person name="Haas B."/>
            <person name="El-Sayed N.M."/>
            <person name="Wortman J.R."/>
            <person name="Feldblyum T."/>
            <person name="Tallon L."/>
            <person name="Schatz M."/>
            <person name="Shumway M."/>
            <person name="Koo H."/>
            <person name="Salzberg S.L."/>
            <person name="Schobel S."/>
            <person name="Pertea M."/>
            <person name="Pop M."/>
            <person name="White O."/>
            <person name="Barton G.J."/>
            <person name="Carlow C.K."/>
            <person name="Crawford M.J."/>
            <person name="Daub J."/>
            <person name="Dimmic M.W."/>
            <person name="Estes C.F."/>
            <person name="Foster J.M."/>
            <person name="Ganatra M."/>
            <person name="Gregory W.F."/>
            <person name="Johnson N.M."/>
            <person name="Jin J."/>
            <person name="Komuniecki R."/>
            <person name="Korf I."/>
            <person name="Kumar S."/>
            <person name="Laney S."/>
            <person name="Li B.W."/>
            <person name="Li W."/>
            <person name="Lindblom T.H."/>
            <person name="Lustigman S."/>
            <person name="Ma D."/>
            <person name="Maina C.V."/>
            <person name="Martin D.M."/>
            <person name="McCarter J.P."/>
            <person name="McReynolds L."/>
            <person name="Mitreva M."/>
            <person name="Nutman T.B."/>
            <person name="Parkinson J."/>
            <person name="Peregrin-Alvarez J.M."/>
            <person name="Poole C."/>
            <person name="Ren Q."/>
            <person name="Saunders L."/>
            <person name="Sluder A.E."/>
            <person name="Smith K."/>
            <person name="Stanke M."/>
            <person name="Unnasch T.R."/>
            <person name="Ware J."/>
            <person name="Wei A.D."/>
            <person name="Weil G."/>
            <person name="Williams D.J."/>
            <person name="Zhang Y."/>
            <person name="Williams S.A."/>
            <person name="Fraser-Liggett C."/>
            <person name="Slatko B."/>
            <person name="Blaxter M.L."/>
            <person name="Scott A.L."/>
        </authorList>
    </citation>
    <scope>NUCLEOTIDE SEQUENCE</scope>
    <source>
        <strain evidence="4">FR3</strain>
    </source>
</reference>
<evidence type="ECO:0000313" key="5">
    <source>
        <dbReference type="WBParaSite" id="Bm10563.1"/>
    </source>
</evidence>
<dbReference type="InterPro" id="IPR051418">
    <property type="entry name" value="Spondin/Thrombospondin_T1"/>
</dbReference>
<keyword evidence="2" id="KW-0812">Transmembrane</keyword>
<evidence type="ECO:0000256" key="2">
    <source>
        <dbReference type="SAM" id="Phobius"/>
    </source>
</evidence>
<dbReference type="OrthoDB" id="5814848at2759"/>
<feature type="compositionally biased region" description="Polar residues" evidence="1">
    <location>
        <begin position="1"/>
        <end position="10"/>
    </location>
</feature>
<dbReference type="InterPro" id="IPR036383">
    <property type="entry name" value="TSP1_rpt_sf"/>
</dbReference>
<organism evidence="3">
    <name type="scientific">Brugia malayi</name>
    <name type="common">Filarial nematode worm</name>
    <dbReference type="NCBI Taxonomy" id="6279"/>
    <lineage>
        <taxon>Eukaryota</taxon>
        <taxon>Metazoa</taxon>
        <taxon>Ecdysozoa</taxon>
        <taxon>Nematoda</taxon>
        <taxon>Chromadorea</taxon>
        <taxon>Rhabditida</taxon>
        <taxon>Spirurina</taxon>
        <taxon>Spiruromorpha</taxon>
        <taxon>Filarioidea</taxon>
        <taxon>Onchocercidae</taxon>
        <taxon>Brugia</taxon>
    </lineage>
</organism>
<dbReference type="InterPro" id="IPR000884">
    <property type="entry name" value="TSP1_rpt"/>
</dbReference>